<keyword evidence="3" id="KW-1185">Reference proteome</keyword>
<evidence type="ECO:0000313" key="2">
    <source>
        <dbReference type="EMBL" id="CAD7694261.1"/>
    </source>
</evidence>
<sequence>MRDLYNVGNVLYLDCVSANTLFPSASLPSVLSRGLTRPCAERPSRPSRPPPLSAPRVSPPPASPAQAQTPPRPPGTASPCAPPARARGRGRRCPPGQFPFRAGAQPLPSPRLGGVSALPGLCAWGGGLHAPRSPRSRGGLHAPGSPRSRGCLRAPRSPRLGGCLRAPGVSVLGGGCLHAPGVSALGGVSPRSEVSALPGVLRAPGLSALLGGGGVSALRGLRAPGGSPRSGGLRAPGLALGPSCFEVCTGRTQVSFSDARWFARGRGFPGAPGAASEEAQRGGGGFVGAARSSPGRAPGGTGRRNAEKVQTDELQCLRDHRSLGNWGIF</sequence>
<feature type="compositionally biased region" description="Pro residues" evidence="1">
    <location>
        <begin position="70"/>
        <end position="82"/>
    </location>
</feature>
<name>A0A811ZZ25_NYCPR</name>
<feature type="region of interest" description="Disordered" evidence="1">
    <location>
        <begin position="270"/>
        <end position="311"/>
    </location>
</feature>
<reference evidence="2" key="1">
    <citation type="submission" date="2020-12" db="EMBL/GenBank/DDBJ databases">
        <authorList>
            <consortium name="Molecular Ecology Group"/>
        </authorList>
    </citation>
    <scope>NUCLEOTIDE SEQUENCE</scope>
    <source>
        <strain evidence="2">TBG_1078</strain>
    </source>
</reference>
<evidence type="ECO:0000313" key="3">
    <source>
        <dbReference type="Proteomes" id="UP000645828"/>
    </source>
</evidence>
<proteinExistence type="predicted"/>
<dbReference type="EMBL" id="CAJHUB010000789">
    <property type="protein sequence ID" value="CAD7694261.1"/>
    <property type="molecule type" value="Genomic_DNA"/>
</dbReference>
<feature type="region of interest" description="Disordered" evidence="1">
    <location>
        <begin position="132"/>
        <end position="152"/>
    </location>
</feature>
<evidence type="ECO:0000256" key="1">
    <source>
        <dbReference type="SAM" id="MobiDB-lite"/>
    </source>
</evidence>
<dbReference type="Proteomes" id="UP000645828">
    <property type="component" value="Unassembled WGS sequence"/>
</dbReference>
<accession>A0A811ZZ25</accession>
<comment type="caution">
    <text evidence="2">The sequence shown here is derived from an EMBL/GenBank/DDBJ whole genome shotgun (WGS) entry which is preliminary data.</text>
</comment>
<gene>
    <name evidence="2" type="ORF">NYPRO_LOCUS27053</name>
</gene>
<protein>
    <submittedName>
        <fullName evidence="2">(raccoon dog) hypothetical protein</fullName>
    </submittedName>
</protein>
<feature type="region of interest" description="Disordered" evidence="1">
    <location>
        <begin position="36"/>
        <end position="111"/>
    </location>
</feature>
<feature type="compositionally biased region" description="Pro residues" evidence="1">
    <location>
        <begin position="46"/>
        <end position="63"/>
    </location>
</feature>
<organism evidence="2 3">
    <name type="scientific">Nyctereutes procyonoides</name>
    <name type="common">Raccoon dog</name>
    <name type="synonym">Canis procyonoides</name>
    <dbReference type="NCBI Taxonomy" id="34880"/>
    <lineage>
        <taxon>Eukaryota</taxon>
        <taxon>Metazoa</taxon>
        <taxon>Chordata</taxon>
        <taxon>Craniata</taxon>
        <taxon>Vertebrata</taxon>
        <taxon>Euteleostomi</taxon>
        <taxon>Mammalia</taxon>
        <taxon>Eutheria</taxon>
        <taxon>Laurasiatheria</taxon>
        <taxon>Carnivora</taxon>
        <taxon>Caniformia</taxon>
        <taxon>Canidae</taxon>
        <taxon>Nyctereutes</taxon>
    </lineage>
</organism>
<dbReference type="AlphaFoldDB" id="A0A811ZZ25"/>